<protein>
    <recommendedName>
        <fullName evidence="3">pEK499-p136 HEPN domain-containing protein</fullName>
    </recommendedName>
</protein>
<organism evidence="1 2">
    <name type="scientific">Psychroflexus lacisalsi</name>
    <dbReference type="NCBI Taxonomy" id="503928"/>
    <lineage>
        <taxon>Bacteria</taxon>
        <taxon>Pseudomonadati</taxon>
        <taxon>Bacteroidota</taxon>
        <taxon>Flavobacteriia</taxon>
        <taxon>Flavobacteriales</taxon>
        <taxon>Flavobacteriaceae</taxon>
        <taxon>Psychroflexus</taxon>
    </lineage>
</organism>
<dbReference type="Proteomes" id="UP001500185">
    <property type="component" value="Unassembled WGS sequence"/>
</dbReference>
<evidence type="ECO:0000313" key="1">
    <source>
        <dbReference type="EMBL" id="GAA0760984.1"/>
    </source>
</evidence>
<proteinExistence type="predicted"/>
<dbReference type="RefSeq" id="WP_224455686.1">
    <property type="nucleotide sequence ID" value="NZ_BAAAGG010000016.1"/>
</dbReference>
<evidence type="ECO:0008006" key="3">
    <source>
        <dbReference type="Google" id="ProtNLM"/>
    </source>
</evidence>
<evidence type="ECO:0000313" key="2">
    <source>
        <dbReference type="Proteomes" id="UP001500185"/>
    </source>
</evidence>
<keyword evidence="2" id="KW-1185">Reference proteome</keyword>
<dbReference type="EMBL" id="BAAAGG010000016">
    <property type="protein sequence ID" value="GAA0760984.1"/>
    <property type="molecule type" value="Genomic_DNA"/>
</dbReference>
<comment type="caution">
    <text evidence="1">The sequence shown here is derived from an EMBL/GenBank/DDBJ whole genome shotgun (WGS) entry which is preliminary data.</text>
</comment>
<gene>
    <name evidence="1" type="ORF">GCM10009433_20100</name>
</gene>
<name>A0ABP3VJ47_9FLAO</name>
<sequence>MDSKSILIARDDKFYDSILTILSSSQSIFVFSQCLNIIKEFGIQKQVSIQPNLPISIPRGNNNEYLLFHSDSFVKDLSQDIKPERIKLDLRSVDKPIDYERSGLVQMPDLGFIRKSIIQGAFIQFYELNKPPEKLLNWSEKWKFAWLIRNAFAHGGVVNWTDDRICEVSWDSFSFTRSTDNGREIIFNNFGEADIIILLTQL</sequence>
<accession>A0ABP3VJ47</accession>
<reference evidence="2" key="1">
    <citation type="journal article" date="2019" name="Int. J. Syst. Evol. Microbiol.">
        <title>The Global Catalogue of Microorganisms (GCM) 10K type strain sequencing project: providing services to taxonomists for standard genome sequencing and annotation.</title>
        <authorList>
            <consortium name="The Broad Institute Genomics Platform"/>
            <consortium name="The Broad Institute Genome Sequencing Center for Infectious Disease"/>
            <person name="Wu L."/>
            <person name="Ma J."/>
        </authorList>
    </citation>
    <scope>NUCLEOTIDE SEQUENCE [LARGE SCALE GENOMIC DNA]</scope>
    <source>
        <strain evidence="2">JCM 16231</strain>
    </source>
</reference>